<comment type="caution">
    <text evidence="2">The sequence shown here is derived from an EMBL/GenBank/DDBJ whole genome shotgun (WGS) entry which is preliminary data.</text>
</comment>
<keyword evidence="3" id="KW-1185">Reference proteome</keyword>
<dbReference type="AlphaFoldDB" id="A0AAV4WVT6"/>
<dbReference type="EMBL" id="BPLR01016724">
    <property type="protein sequence ID" value="GIY85996.1"/>
    <property type="molecule type" value="Genomic_DNA"/>
</dbReference>
<gene>
    <name evidence="2" type="ORF">CEXT_319591</name>
</gene>
<evidence type="ECO:0000256" key="1">
    <source>
        <dbReference type="SAM" id="MobiDB-lite"/>
    </source>
</evidence>
<evidence type="ECO:0000313" key="3">
    <source>
        <dbReference type="Proteomes" id="UP001054945"/>
    </source>
</evidence>
<dbReference type="Proteomes" id="UP001054945">
    <property type="component" value="Unassembled WGS sequence"/>
</dbReference>
<proteinExistence type="predicted"/>
<feature type="compositionally biased region" description="Basic and acidic residues" evidence="1">
    <location>
        <begin position="9"/>
        <end position="20"/>
    </location>
</feature>
<feature type="region of interest" description="Disordered" evidence="1">
    <location>
        <begin position="1"/>
        <end position="20"/>
    </location>
</feature>
<reference evidence="2 3" key="1">
    <citation type="submission" date="2021-06" db="EMBL/GenBank/DDBJ databases">
        <title>Caerostris extrusa draft genome.</title>
        <authorList>
            <person name="Kono N."/>
            <person name="Arakawa K."/>
        </authorList>
    </citation>
    <scope>NUCLEOTIDE SEQUENCE [LARGE SCALE GENOMIC DNA]</scope>
</reference>
<accession>A0AAV4WVT6</accession>
<name>A0AAV4WVT6_CAEEX</name>
<organism evidence="2 3">
    <name type="scientific">Caerostris extrusa</name>
    <name type="common">Bark spider</name>
    <name type="synonym">Caerostris bankana</name>
    <dbReference type="NCBI Taxonomy" id="172846"/>
    <lineage>
        <taxon>Eukaryota</taxon>
        <taxon>Metazoa</taxon>
        <taxon>Ecdysozoa</taxon>
        <taxon>Arthropoda</taxon>
        <taxon>Chelicerata</taxon>
        <taxon>Arachnida</taxon>
        <taxon>Araneae</taxon>
        <taxon>Araneomorphae</taxon>
        <taxon>Entelegynae</taxon>
        <taxon>Araneoidea</taxon>
        <taxon>Araneidae</taxon>
        <taxon>Caerostris</taxon>
    </lineage>
</organism>
<evidence type="ECO:0000313" key="2">
    <source>
        <dbReference type="EMBL" id="GIY85996.1"/>
    </source>
</evidence>
<sequence length="73" mass="8420">MQIPSAIVEKNDKQNKHSKKRTDGRLNFRFAFPHPFWYGISSMIVGTRGVELEQIEPSAFLSEWNLVWVGEGI</sequence>
<protein>
    <submittedName>
        <fullName evidence="2">Uncharacterized protein</fullName>
    </submittedName>
</protein>